<gene>
    <name evidence="3" type="ORF">OIU74_020409</name>
</gene>
<keyword evidence="1" id="KW-0677">Repeat</keyword>
<dbReference type="Pfam" id="PF01535">
    <property type="entry name" value="PPR"/>
    <property type="match status" value="2"/>
</dbReference>
<evidence type="ECO:0000313" key="4">
    <source>
        <dbReference type="Proteomes" id="UP001151752"/>
    </source>
</evidence>
<dbReference type="PROSITE" id="PS51375">
    <property type="entry name" value="PPR"/>
    <property type="match status" value="2"/>
</dbReference>
<evidence type="ECO:0000256" key="2">
    <source>
        <dbReference type="PROSITE-ProRule" id="PRU00708"/>
    </source>
</evidence>
<dbReference type="GO" id="GO:0003723">
    <property type="term" value="F:RNA binding"/>
    <property type="evidence" value="ECO:0007669"/>
    <property type="project" value="InterPro"/>
</dbReference>
<dbReference type="PANTHER" id="PTHR47926">
    <property type="entry name" value="PENTATRICOPEPTIDE REPEAT-CONTAINING PROTEIN"/>
    <property type="match status" value="1"/>
</dbReference>
<evidence type="ECO:0000256" key="1">
    <source>
        <dbReference type="ARBA" id="ARBA00022737"/>
    </source>
</evidence>
<organism evidence="3 4">
    <name type="scientific">Salix koriyanagi</name>
    <dbReference type="NCBI Taxonomy" id="2511006"/>
    <lineage>
        <taxon>Eukaryota</taxon>
        <taxon>Viridiplantae</taxon>
        <taxon>Streptophyta</taxon>
        <taxon>Embryophyta</taxon>
        <taxon>Tracheophyta</taxon>
        <taxon>Spermatophyta</taxon>
        <taxon>Magnoliopsida</taxon>
        <taxon>eudicotyledons</taxon>
        <taxon>Gunneridae</taxon>
        <taxon>Pentapetalae</taxon>
        <taxon>rosids</taxon>
        <taxon>fabids</taxon>
        <taxon>Malpighiales</taxon>
        <taxon>Salicaceae</taxon>
        <taxon>Saliceae</taxon>
        <taxon>Salix</taxon>
    </lineage>
</organism>
<dbReference type="InterPro" id="IPR046960">
    <property type="entry name" value="PPR_At4g14850-like_plant"/>
</dbReference>
<evidence type="ECO:0000313" key="3">
    <source>
        <dbReference type="EMBL" id="KAJ6682156.1"/>
    </source>
</evidence>
<keyword evidence="4" id="KW-1185">Reference proteome</keyword>
<reference evidence="3" key="2">
    <citation type="journal article" date="2023" name="Int. J. Mol. Sci.">
        <title>De Novo Assembly and Annotation of 11 Diverse Shrub Willow (Salix) Genomes Reveals Novel Gene Organization in Sex-Linked Regions.</title>
        <authorList>
            <person name="Hyden B."/>
            <person name="Feng K."/>
            <person name="Yates T.B."/>
            <person name="Jawdy S."/>
            <person name="Cereghino C."/>
            <person name="Smart L.B."/>
            <person name="Muchero W."/>
        </authorList>
    </citation>
    <scope>NUCLEOTIDE SEQUENCE</scope>
    <source>
        <tissue evidence="3">Shoot tip</tissue>
    </source>
</reference>
<dbReference type="FunFam" id="1.25.40.10:FF:001027">
    <property type="entry name" value="Pentatricopeptide repeat-containing protein At5g44230"/>
    <property type="match status" value="1"/>
</dbReference>
<accession>A0A9Q0P5Y0</accession>
<dbReference type="EMBL" id="JAPFFM010000020">
    <property type="protein sequence ID" value="KAJ6682156.1"/>
    <property type="molecule type" value="Genomic_DNA"/>
</dbReference>
<dbReference type="PANTHER" id="PTHR47926:SF523">
    <property type="entry name" value="DYW DOMAIN-CONTAINING PROTEIN"/>
    <property type="match status" value="1"/>
</dbReference>
<proteinExistence type="predicted"/>
<feature type="repeat" description="PPR" evidence="2">
    <location>
        <begin position="45"/>
        <end position="79"/>
    </location>
</feature>
<name>A0A9Q0P5Y0_9ROSI</name>
<feature type="repeat" description="PPR" evidence="2">
    <location>
        <begin position="107"/>
        <end position="141"/>
    </location>
</feature>
<dbReference type="AlphaFoldDB" id="A0A9Q0P5Y0"/>
<reference evidence="3" key="1">
    <citation type="submission" date="2022-11" db="EMBL/GenBank/DDBJ databases">
        <authorList>
            <person name="Hyden B.L."/>
            <person name="Feng K."/>
            <person name="Yates T."/>
            <person name="Jawdy S."/>
            <person name="Smart L.B."/>
            <person name="Muchero W."/>
        </authorList>
    </citation>
    <scope>NUCLEOTIDE SEQUENCE</scope>
    <source>
        <tissue evidence="3">Shoot tip</tissue>
    </source>
</reference>
<evidence type="ECO:0008006" key="5">
    <source>
        <dbReference type="Google" id="ProtNLM"/>
    </source>
</evidence>
<dbReference type="InterPro" id="IPR002885">
    <property type="entry name" value="PPR_rpt"/>
</dbReference>
<dbReference type="Proteomes" id="UP001151752">
    <property type="component" value="Chromosome 5"/>
</dbReference>
<dbReference type="InterPro" id="IPR011990">
    <property type="entry name" value="TPR-like_helical_dom_sf"/>
</dbReference>
<dbReference type="NCBIfam" id="TIGR00756">
    <property type="entry name" value="PPR"/>
    <property type="match status" value="2"/>
</dbReference>
<dbReference type="Pfam" id="PF13041">
    <property type="entry name" value="PPR_2"/>
    <property type="match status" value="1"/>
</dbReference>
<sequence>MRKEGVGPLSFTFAALFKACGAKMNMSLGRQIHGQTILVGGFDEDLHVGNSMIDMYIKCGFLEFGRKVFDEMPKRDVISWTELISAYAKTGNMESAGELFDGLPVKDMVAWTVMVSGFAQNAKPREAIMVFEKMQESGVETDEITLLGVISACAQLGAAKYADWIRDVAEKSEFGVGSREPLSLHMEGWLWPDFVQDIRATEIFYPRKSQDSISISSEPAPVNHMLL</sequence>
<dbReference type="Gene3D" id="1.25.40.10">
    <property type="entry name" value="Tetratricopeptide repeat domain"/>
    <property type="match status" value="2"/>
</dbReference>
<dbReference type="GO" id="GO:0009451">
    <property type="term" value="P:RNA modification"/>
    <property type="evidence" value="ECO:0007669"/>
    <property type="project" value="InterPro"/>
</dbReference>
<protein>
    <recommendedName>
        <fullName evidence="5">Pentatricopeptide repeat-containing protein</fullName>
    </recommendedName>
</protein>
<comment type="caution">
    <text evidence="3">The sequence shown here is derived from an EMBL/GenBank/DDBJ whole genome shotgun (WGS) entry which is preliminary data.</text>
</comment>